<feature type="domain" description="Pseudouridine synthase I TruA alpha/beta" evidence="8">
    <location>
        <begin position="9"/>
        <end position="105"/>
    </location>
</feature>
<reference evidence="9" key="1">
    <citation type="journal article" date="2014" name="Int. J. Syst. Evol. Microbiol.">
        <title>Complete genome sequence of Corynebacterium casei LMG S-19264T (=DSM 44701T), isolated from a smear-ripened cheese.</title>
        <authorList>
            <consortium name="US DOE Joint Genome Institute (JGI-PGF)"/>
            <person name="Walter F."/>
            <person name="Albersmeier A."/>
            <person name="Kalinowski J."/>
            <person name="Ruckert C."/>
        </authorList>
    </citation>
    <scope>NUCLEOTIDE SEQUENCE</scope>
    <source>
        <strain evidence="9">JCM 17251</strain>
    </source>
</reference>
<dbReference type="InterPro" id="IPR020097">
    <property type="entry name" value="PsdUridine_synth_TruA_a/b_dom"/>
</dbReference>
<dbReference type="Pfam" id="PF01416">
    <property type="entry name" value="PseudoU_synth_1"/>
    <property type="match status" value="2"/>
</dbReference>
<evidence type="ECO:0000256" key="4">
    <source>
        <dbReference type="HAMAP-Rule" id="MF_00171"/>
    </source>
</evidence>
<comment type="catalytic activity">
    <reaction evidence="4 7">
        <text>uridine(38/39/40) in tRNA = pseudouridine(38/39/40) in tRNA</text>
        <dbReference type="Rhea" id="RHEA:22376"/>
        <dbReference type="Rhea" id="RHEA-COMP:10085"/>
        <dbReference type="Rhea" id="RHEA-COMP:10087"/>
        <dbReference type="ChEBI" id="CHEBI:65314"/>
        <dbReference type="ChEBI" id="CHEBI:65315"/>
        <dbReference type="EC" id="5.4.99.12"/>
    </reaction>
</comment>
<reference evidence="9" key="2">
    <citation type="submission" date="2020-09" db="EMBL/GenBank/DDBJ databases">
        <authorList>
            <person name="Sun Q."/>
            <person name="Ohkuma M."/>
        </authorList>
    </citation>
    <scope>NUCLEOTIDE SEQUENCE</scope>
    <source>
        <strain evidence="9">JCM 17251</strain>
    </source>
</reference>
<dbReference type="NCBIfam" id="TIGR00071">
    <property type="entry name" value="hisT_truA"/>
    <property type="match status" value="1"/>
</dbReference>
<dbReference type="SUPFAM" id="SSF55120">
    <property type="entry name" value="Pseudouridine synthase"/>
    <property type="match status" value="1"/>
</dbReference>
<evidence type="ECO:0000256" key="2">
    <source>
        <dbReference type="ARBA" id="ARBA00022694"/>
    </source>
</evidence>
<feature type="binding site" evidence="4 6">
    <location>
        <position position="111"/>
    </location>
    <ligand>
        <name>substrate</name>
    </ligand>
</feature>
<evidence type="ECO:0000256" key="7">
    <source>
        <dbReference type="RuleBase" id="RU003792"/>
    </source>
</evidence>
<evidence type="ECO:0000259" key="8">
    <source>
        <dbReference type="Pfam" id="PF01416"/>
    </source>
</evidence>
<feature type="active site" description="Nucleophile" evidence="4 5">
    <location>
        <position position="53"/>
    </location>
</feature>
<name>A0A917Y0M0_9BACI</name>
<evidence type="ECO:0000313" key="9">
    <source>
        <dbReference type="EMBL" id="GGN62612.1"/>
    </source>
</evidence>
<evidence type="ECO:0000256" key="3">
    <source>
        <dbReference type="ARBA" id="ARBA00023235"/>
    </source>
</evidence>
<dbReference type="RefSeq" id="WP_188858454.1">
    <property type="nucleotide sequence ID" value="NZ_BMOS01000024.1"/>
</dbReference>
<evidence type="ECO:0000256" key="5">
    <source>
        <dbReference type="PIRSR" id="PIRSR001430-1"/>
    </source>
</evidence>
<dbReference type="GO" id="GO:0160147">
    <property type="term" value="F:tRNA pseudouridine(38-40) synthase activity"/>
    <property type="evidence" value="ECO:0007669"/>
    <property type="project" value="UniProtKB-EC"/>
</dbReference>
<dbReference type="InterPro" id="IPR020094">
    <property type="entry name" value="TruA/RsuA/RluB/E/F_N"/>
</dbReference>
<comment type="similarity">
    <text evidence="1 4 7">Belongs to the tRNA pseudouridine synthase TruA family.</text>
</comment>
<evidence type="ECO:0000256" key="6">
    <source>
        <dbReference type="PIRSR" id="PIRSR001430-2"/>
    </source>
</evidence>
<organism evidence="9 10">
    <name type="scientific">Oceanobacillus indicireducens</name>
    <dbReference type="NCBI Taxonomy" id="1004261"/>
    <lineage>
        <taxon>Bacteria</taxon>
        <taxon>Bacillati</taxon>
        <taxon>Bacillota</taxon>
        <taxon>Bacilli</taxon>
        <taxon>Bacillales</taxon>
        <taxon>Bacillaceae</taxon>
        <taxon>Oceanobacillus</taxon>
    </lineage>
</organism>
<dbReference type="EC" id="5.4.99.12" evidence="4"/>
<comment type="caution">
    <text evidence="4">Lacks conserved residue(s) required for the propagation of feature annotation.</text>
</comment>
<dbReference type="Gene3D" id="3.30.70.660">
    <property type="entry name" value="Pseudouridine synthase I, catalytic domain, C-terminal subdomain"/>
    <property type="match status" value="1"/>
</dbReference>
<dbReference type="PANTHER" id="PTHR11142">
    <property type="entry name" value="PSEUDOURIDYLATE SYNTHASE"/>
    <property type="match status" value="1"/>
</dbReference>
<protein>
    <recommendedName>
        <fullName evidence="4">tRNA pseudouridine synthase A</fullName>
        <ecNumber evidence="4">5.4.99.12</ecNumber>
    </recommendedName>
    <alternativeName>
        <fullName evidence="4">tRNA pseudouridine(38-40) synthase</fullName>
    </alternativeName>
    <alternativeName>
        <fullName evidence="4">tRNA pseudouridylate synthase I</fullName>
    </alternativeName>
    <alternativeName>
        <fullName evidence="4">tRNA-uridine isomerase I</fullName>
    </alternativeName>
</protein>
<sequence>MRRIKCTLAYDGSGFFGFQIQPDKRTVAGELEKSLQKMHKGQTIRIHGSGRTDTGVHAKGQVIHFDSPLQLPAENWKKALNALLPEDIYITKVENVTDAFHARFDAIAKEYHYFVRTAPEWDVFSRNYTYHFPHALDVDKIKEACTYFEGTHDFTTFSSVKTSVKGNKVRTLYTVTCETKESGLRFIFHGDGFLYNMVRIITGFLLDVGQGKWEPEEIPGLIAAKDRSKIGKTIGPEGLYLMRVIYE</sequence>
<dbReference type="Gene3D" id="3.30.70.580">
    <property type="entry name" value="Pseudouridine synthase I, catalytic domain, N-terminal subdomain"/>
    <property type="match status" value="1"/>
</dbReference>
<dbReference type="GO" id="GO:0031119">
    <property type="term" value="P:tRNA pseudouridine synthesis"/>
    <property type="evidence" value="ECO:0007669"/>
    <property type="project" value="UniProtKB-UniRule"/>
</dbReference>
<dbReference type="PANTHER" id="PTHR11142:SF0">
    <property type="entry name" value="TRNA PSEUDOURIDINE SYNTHASE-LIKE 1"/>
    <property type="match status" value="1"/>
</dbReference>
<comment type="subunit">
    <text evidence="4">Homodimer.</text>
</comment>
<dbReference type="InterPro" id="IPR020103">
    <property type="entry name" value="PsdUridine_synth_cat_dom_sf"/>
</dbReference>
<feature type="domain" description="Pseudouridine synthase I TruA alpha/beta" evidence="8">
    <location>
        <begin position="144"/>
        <end position="247"/>
    </location>
</feature>
<dbReference type="InterPro" id="IPR001406">
    <property type="entry name" value="PsdUridine_synth_TruA"/>
</dbReference>
<keyword evidence="10" id="KW-1185">Reference proteome</keyword>
<dbReference type="FunFam" id="3.30.70.580:FF:000001">
    <property type="entry name" value="tRNA pseudouridine synthase A"/>
    <property type="match status" value="1"/>
</dbReference>
<dbReference type="HAMAP" id="MF_00171">
    <property type="entry name" value="TruA"/>
    <property type="match status" value="1"/>
</dbReference>
<evidence type="ECO:0000256" key="1">
    <source>
        <dbReference type="ARBA" id="ARBA00009375"/>
    </source>
</evidence>
<dbReference type="AlphaFoldDB" id="A0A917Y0M0"/>
<dbReference type="CDD" id="cd02570">
    <property type="entry name" value="PseudoU_synth_EcTruA"/>
    <property type="match status" value="1"/>
</dbReference>
<evidence type="ECO:0000313" key="10">
    <source>
        <dbReference type="Proteomes" id="UP000624041"/>
    </source>
</evidence>
<dbReference type="PIRSF" id="PIRSF001430">
    <property type="entry name" value="tRNA_psdUrid_synth"/>
    <property type="match status" value="1"/>
</dbReference>
<dbReference type="EMBL" id="BMOS01000024">
    <property type="protein sequence ID" value="GGN62612.1"/>
    <property type="molecule type" value="Genomic_DNA"/>
</dbReference>
<proteinExistence type="inferred from homology"/>
<comment type="caution">
    <text evidence="9">The sequence shown here is derived from an EMBL/GenBank/DDBJ whole genome shotgun (WGS) entry which is preliminary data.</text>
</comment>
<accession>A0A917Y0M0</accession>
<comment type="function">
    <text evidence="4">Formation of pseudouridine at positions 38, 39 and 40 in the anticodon stem and loop of transfer RNAs.</text>
</comment>
<dbReference type="GO" id="GO:0003723">
    <property type="term" value="F:RNA binding"/>
    <property type="evidence" value="ECO:0007669"/>
    <property type="project" value="InterPro"/>
</dbReference>
<keyword evidence="2 4" id="KW-0819">tRNA processing</keyword>
<dbReference type="Proteomes" id="UP000624041">
    <property type="component" value="Unassembled WGS sequence"/>
</dbReference>
<gene>
    <name evidence="9" type="primary">truA1</name>
    <name evidence="4" type="synonym">truA</name>
    <name evidence="9" type="ORF">GCM10007971_28700</name>
</gene>
<keyword evidence="3 4" id="KW-0413">Isomerase</keyword>
<dbReference type="InterPro" id="IPR020095">
    <property type="entry name" value="PsdUridine_synth_TruA_C"/>
</dbReference>